<feature type="region of interest" description="Disordered" evidence="1">
    <location>
        <begin position="1"/>
        <end position="37"/>
    </location>
</feature>
<evidence type="ECO:0000313" key="2">
    <source>
        <dbReference type="EMBL" id="CAH2299314.1"/>
    </source>
</evidence>
<keyword evidence="3" id="KW-1185">Reference proteome</keyword>
<reference evidence="2" key="1">
    <citation type="submission" date="2022-03" db="EMBL/GenBank/DDBJ databases">
        <authorList>
            <person name="Alioto T."/>
            <person name="Alioto T."/>
            <person name="Gomez Garrido J."/>
        </authorList>
    </citation>
    <scope>NUCLEOTIDE SEQUENCE</scope>
</reference>
<name>A0AAD1SDF8_PELCU</name>
<proteinExistence type="predicted"/>
<accession>A0AAD1SDF8</accession>
<evidence type="ECO:0000256" key="1">
    <source>
        <dbReference type="SAM" id="MobiDB-lite"/>
    </source>
</evidence>
<feature type="compositionally biased region" description="Acidic residues" evidence="1">
    <location>
        <begin position="269"/>
        <end position="286"/>
    </location>
</feature>
<feature type="region of interest" description="Disordered" evidence="1">
    <location>
        <begin position="91"/>
        <end position="119"/>
    </location>
</feature>
<feature type="compositionally biased region" description="Basic and acidic residues" evidence="1">
    <location>
        <begin position="24"/>
        <end position="36"/>
    </location>
</feature>
<feature type="compositionally biased region" description="Basic and acidic residues" evidence="1">
    <location>
        <begin position="191"/>
        <end position="203"/>
    </location>
</feature>
<dbReference type="AlphaFoldDB" id="A0AAD1SDF8"/>
<sequence length="306" mass="34989">MELCKQQQEVCQAPPETGTEDRDEDHKTPQVEEDPKKKIKVYQERLLTLHAEALKFANQAGIISDISNQTEDEPQGTYKIPPAAEMEIQDQEVCQVPPETGTEDRDEDHKTPQVEEDPKKKIKVYQERLLTLHAEALKFAHQAGIISDIFNQTEDEPQGTYKIPPAAEMEIQDQQEVCQVPPETGTEDRDEDHKTPQVEEDPKKKIKVYQERLLTPHAEALKFANRAGIISDIFNQTEDEPQGTYKIPPAAEMEIQDQQEVRQLPAEMGTEDQDEVYETPQEEEGPEKEKQEYGERLLKLVSSGFQ</sequence>
<organism evidence="2 3">
    <name type="scientific">Pelobates cultripes</name>
    <name type="common">Western spadefoot toad</name>
    <dbReference type="NCBI Taxonomy" id="61616"/>
    <lineage>
        <taxon>Eukaryota</taxon>
        <taxon>Metazoa</taxon>
        <taxon>Chordata</taxon>
        <taxon>Craniata</taxon>
        <taxon>Vertebrata</taxon>
        <taxon>Euteleostomi</taxon>
        <taxon>Amphibia</taxon>
        <taxon>Batrachia</taxon>
        <taxon>Anura</taxon>
        <taxon>Pelobatoidea</taxon>
        <taxon>Pelobatidae</taxon>
        <taxon>Pelobates</taxon>
    </lineage>
</organism>
<feature type="compositionally biased region" description="Polar residues" evidence="1">
    <location>
        <begin position="1"/>
        <end position="10"/>
    </location>
</feature>
<dbReference type="EMBL" id="OW240917">
    <property type="protein sequence ID" value="CAH2299314.1"/>
    <property type="molecule type" value="Genomic_DNA"/>
</dbReference>
<feature type="compositionally biased region" description="Basic and acidic residues" evidence="1">
    <location>
        <begin position="107"/>
        <end position="119"/>
    </location>
</feature>
<feature type="region of interest" description="Disordered" evidence="1">
    <location>
        <begin position="181"/>
        <end position="204"/>
    </location>
</feature>
<dbReference type="Proteomes" id="UP001295444">
    <property type="component" value="Chromosome 06"/>
</dbReference>
<gene>
    <name evidence="2" type="ORF">PECUL_23A045512</name>
</gene>
<protein>
    <submittedName>
        <fullName evidence="2">Uncharacterized protein</fullName>
    </submittedName>
</protein>
<feature type="region of interest" description="Disordered" evidence="1">
    <location>
        <begin position="260"/>
        <end position="294"/>
    </location>
</feature>
<evidence type="ECO:0000313" key="3">
    <source>
        <dbReference type="Proteomes" id="UP001295444"/>
    </source>
</evidence>